<dbReference type="InterPro" id="IPR002999">
    <property type="entry name" value="Tudor"/>
</dbReference>
<comment type="caution">
    <text evidence="3">The sequence shown here is derived from an EMBL/GenBank/DDBJ whole genome shotgun (WGS) entry which is preliminary data.</text>
</comment>
<feature type="domain" description="Tudor" evidence="2">
    <location>
        <begin position="1484"/>
        <end position="1542"/>
    </location>
</feature>
<feature type="domain" description="Tudor" evidence="2">
    <location>
        <begin position="1064"/>
        <end position="1123"/>
    </location>
</feature>
<feature type="domain" description="Tudor" evidence="2">
    <location>
        <begin position="59"/>
        <end position="120"/>
    </location>
</feature>
<feature type="compositionally biased region" description="Basic and acidic residues" evidence="1">
    <location>
        <begin position="2860"/>
        <end position="2872"/>
    </location>
</feature>
<accession>A0AAN9Z3K8</accession>
<dbReference type="Proteomes" id="UP001378592">
    <property type="component" value="Unassembled WGS sequence"/>
</dbReference>
<feature type="domain" description="Tudor" evidence="2">
    <location>
        <begin position="1288"/>
        <end position="1346"/>
    </location>
</feature>
<dbReference type="EMBL" id="JAZDUA010000133">
    <property type="protein sequence ID" value="KAK7866893.1"/>
    <property type="molecule type" value="Genomic_DNA"/>
</dbReference>
<feature type="domain" description="Tudor" evidence="2">
    <location>
        <begin position="499"/>
        <end position="557"/>
    </location>
</feature>
<dbReference type="CDD" id="cd20379">
    <property type="entry name" value="Tudor_dTUD-like"/>
    <property type="match status" value="1"/>
</dbReference>
<feature type="compositionally biased region" description="Basic and acidic residues" evidence="1">
    <location>
        <begin position="660"/>
        <end position="723"/>
    </location>
</feature>
<dbReference type="Gene3D" id="2.40.50.90">
    <property type="match status" value="6"/>
</dbReference>
<dbReference type="SUPFAM" id="SSF63748">
    <property type="entry name" value="Tudor/PWWP/MBT"/>
    <property type="match status" value="10"/>
</dbReference>
<feature type="region of interest" description="Disordered" evidence="1">
    <location>
        <begin position="2860"/>
        <end position="2902"/>
    </location>
</feature>
<keyword evidence="4" id="KW-1185">Reference proteome</keyword>
<evidence type="ECO:0000313" key="3">
    <source>
        <dbReference type="EMBL" id="KAK7866893.1"/>
    </source>
</evidence>
<dbReference type="FunFam" id="2.30.30.140:FF:000018">
    <property type="entry name" value="Serine/threonine-protein kinase 31"/>
    <property type="match status" value="3"/>
</dbReference>
<feature type="compositionally biased region" description="Polar residues" evidence="1">
    <location>
        <begin position="2722"/>
        <end position="2744"/>
    </location>
</feature>
<dbReference type="GO" id="GO:0005737">
    <property type="term" value="C:cytoplasm"/>
    <property type="evidence" value="ECO:0007669"/>
    <property type="project" value="UniProtKB-ARBA"/>
</dbReference>
<dbReference type="Gene3D" id="2.30.30.140">
    <property type="match status" value="10"/>
</dbReference>
<sequence length="2902" mass="325455">MMTGAPQHIEIFVTHVAEDGPLLKIWGQLDRSAATFVERLILQYTEQFERGIGVVYPPSLSVDQLCCAKYGEDGVYYRARIADLSAIQQGFVRVNFIDYGNSDMVEISNIRSLQFIASSPLCSVQNQATEFALAGVVPPMGVSWDQASVDFIREKLCYGEFRCAIVAQISGRRLITLYYHDTDFSEILIQKKLAIRITLHAQQAMFQNLQYQYSKASSYNYNVPPPTVPATYSSNANLLVKTAAITKQESGVISAPILSVGSKYIVYISYVEDGPNLFAIQLKATENILQNMTQTFSHVPLKPFSQSPIPGSACVSLLPQAKVLCRAVVTNLMEKECLVYCVDFGNTETVPFSQIYELPSQFLQTKSLAMRFCLAGIQNTNFDEKAKRLFQELVTGETLTLEVVEPEGPPLKQYGNIYLNGENILQVLKEKRREFEKTKAYPPLPAIQPGRVVNVTVSYVESVDNFYVQYEANAKSLQKIMSTMVDYCTISAAMVRPNELYIGMPVCALFSADQQWYRARILSVAGDQITVFYVDYGNTDTVSLVSLRQMDSNLCQAQAQAVACSLSGYEAMSTSIEDVSNKFEELTLERKLTMKIVNRLSSGKLIVELHNTSGGPIVNIAHLLSERVKNPYEETPIDEWHDPAASGEPAALQTKQTHQFGKDRSKLEDGSGEGWKGETKKSSSWNESRDTSKKWGNRDDKNSNDRKWGRGDHSGEQKRWGKEEPDESSGWENREDRGGSEKWESGDRRNNDKNWERKSLNRDGGDWKDRENKRFSRDDDWKDKENHKREFNKGDWKERDSSRRGFNKESEDWKSRDNKRGFGKDGDDWKESDDKRGFSKDGDDWKDGDNKRGFGRDNDNWKDRDNKRGFGKDSDDRKERDNRKFSRDNEDRNWRKRDNQGQEDRKYWAHDDRGEPEKKWNRKDDGEDQRKWGHDKRNSNTGEFKKWNNGDRGNRRNTESWKDQGAAASENWGASNIASKTEEDWNDGGTSTFAAGVNNLDIGAKVYPDSVIIIGTKENVTLVSADDPTNFVLQADKRIDDLTKMMENISTVYESGGVVIPEDNQKVLTPCITRYSEDNAWYRAVIANAPNEGVTEVHFVDYGNHEAVPLSDIKEVVPEFLNIPLFGVSCSLFAVKVPVTEWSSDQVTEFLTLTDGKKLEAHFIKKEGPLFEVVLFDTEDPSSSINEKFGALKASIEEGMSKKTFKQALPLQKSAFKHSAETEIVYASSDDSFATFEFSSMETDTVSVTWFINPGQFFCQRNSMRAEFVSMVNDIQTSYKGRAPHKGELPVGCPIIAQFPADKVLYRAEIKEIIGLKYQVQYIDYGNMELLASSNIWPIEKRFMVLPKQAIECCVSGINPIESEWPKDCVEFDKLFGAENLECTFYDNKEGKHLVTLQVNGKDIAEELVACGLALRKVEEKVISEEKLALKLLKEQQIPAHVSFIESVSKFFVHLDPVVAKSIQDKVDKHMSENKDTALLLQADMVDHQMCLATPDGNQWYRGKIIDTSGTVGVCVTFVDFGDSDDIPVDKIRQIPESLMGFRHQATECFVAGSEVSEVGKDVEETFKVEVEAQDVILSIGDIVNERLSVHLFDIEGQGLEILKNVDTSSPLDVEPLCPMPILVHTLRMWVSHVEKLNEIWLQKESEAEMLSGLLELLFNFYEEGKGVELGDPQEDQLCAAKSSKDGSWYRARVKSVTDDQISVVYIDYGNSETLAKEDVKELCPSFYRVHALSVCASLAITTQDHETSLAEFENITAGTVFDVSFVKDSENKWLIHMENDDTNVIHHLVKSGMGSETESFFLSKQVSLPENEKIDVSISHFESSSEFWVQMDSNFLDILELQSTLQCISSSQAVLSSVEVGTLCVAQFSDEAWYRAKVVEMSETSAKVHFLDYGNDYETDPKFLRKLPIKLFRWPHFAVRCRLSNDSFLENEELSQTCSEILSDTEAVFQLQVVGGNDPVLVSLFVGEKELEKAVIERREAESIAATTTAATEPDVVKSETVFVSHVTSPAKFWIQKEAASSELQNLADLLIQSADFEPVSDVQVGSVYAALFEDDEQWYRAKIMELCDDSYNVLFVDYGNSSIVSDLRILPEELVSKPFVAKCCQLQLPEGVECWSSEADKKFVELVGDGTETFQMIVLSAGEPSEVQLTCNENDVNEMLGKLCVSCPKPPSEGDLFATIVHIKNPCEFWIHWQTEASKLELITDKLIDAENFDPLEEFTDGLLCVAQFPEDEQWYRVRIISCQEQRFEVLFIDYGNTALVTEVHSIPEDLGCIPPLAKCCSLLLPEGLEKWPEKAEGEFINIFGDGTNTYKVTIHQDSDPLVISLELNGSDVTYMLQKCCEETGSEKFNLPDVSHTSSSTEVEILSETEVIIDSESAEVIGSESADIDSEVISALQEEKTNMVKENPSLKLENEECDPEMSDEIAKEIVKEMVENSVMDQGEQQILVDYDEQKSEVSVLPNSETKEENLITNDKGNENLEAHDYDVNDFAETSITGEKKIETEKLSVPKEKDVSTESEILSTESETFVTPNTEQVSTKKNEATKHTMEHSEQIIKDFSVEMQMPSKVTFTEGSQGAVGSPLRKLSHAERIVPGSISRGLSPTELETSPDKTIRQFQEHLEGTLKKMTDCEGSVNDNFNSGEVSEVAPKNDRADETDQSNNQLKEHLEGSLRDLPDCEGSVGNCDSNSMEVKIAREDQLANTQRINGDKKGTEGADESTNRTGPSLSSSEQKCSSTIETNTNGERETDNKMLNDSSLLSDSPQKTDHDTSGSTTNESGNPALDSSETNSVSTVSSSPQKGTQSVELETEMSGDVSGSLYEDSDSSANCTLIDSNATEMSKHVSVDEEKMKYKLAQIHTSEEQYETSKTESESSSTNSVLKEISHISQSESGTSLVEGRKE</sequence>
<feature type="domain" description="Tudor" evidence="2">
    <location>
        <begin position="2043"/>
        <end position="2101"/>
    </location>
</feature>
<feature type="compositionally biased region" description="Polar residues" evidence="1">
    <location>
        <begin position="2886"/>
        <end position="2895"/>
    </location>
</feature>
<feature type="region of interest" description="Disordered" evidence="1">
    <location>
        <begin position="2633"/>
        <end position="2829"/>
    </location>
</feature>
<gene>
    <name evidence="3" type="ORF">R5R35_001635</name>
</gene>
<dbReference type="PANTHER" id="PTHR22948">
    <property type="entry name" value="TUDOR DOMAIN CONTAINING PROTEIN"/>
    <property type="match status" value="1"/>
</dbReference>
<reference evidence="3 4" key="1">
    <citation type="submission" date="2024-03" db="EMBL/GenBank/DDBJ databases">
        <title>The genome assembly and annotation of the cricket Gryllus longicercus Weissman &amp; Gray.</title>
        <authorList>
            <person name="Szrajer S."/>
            <person name="Gray D."/>
            <person name="Ylla G."/>
        </authorList>
    </citation>
    <scope>NUCLEOTIDE SEQUENCE [LARGE SCALE GENOMIC DNA]</scope>
    <source>
        <strain evidence="3">DAG 2021-001</strain>
        <tissue evidence="3">Whole body minus gut</tissue>
    </source>
</reference>
<organism evidence="3 4">
    <name type="scientific">Gryllus longicercus</name>
    <dbReference type="NCBI Taxonomy" id="2509291"/>
    <lineage>
        <taxon>Eukaryota</taxon>
        <taxon>Metazoa</taxon>
        <taxon>Ecdysozoa</taxon>
        <taxon>Arthropoda</taxon>
        <taxon>Hexapoda</taxon>
        <taxon>Insecta</taxon>
        <taxon>Pterygota</taxon>
        <taxon>Neoptera</taxon>
        <taxon>Polyneoptera</taxon>
        <taxon>Orthoptera</taxon>
        <taxon>Ensifera</taxon>
        <taxon>Gryllidea</taxon>
        <taxon>Grylloidea</taxon>
        <taxon>Gryllidae</taxon>
        <taxon>Gryllinae</taxon>
        <taxon>Gryllus</taxon>
    </lineage>
</organism>
<feature type="compositionally biased region" description="Polar residues" evidence="1">
    <location>
        <begin position="2754"/>
        <end position="2764"/>
    </location>
</feature>
<feature type="domain" description="Tudor" evidence="2">
    <location>
        <begin position="307"/>
        <end position="365"/>
    </location>
</feature>
<feature type="compositionally biased region" description="Basic and acidic residues" evidence="1">
    <location>
        <begin position="2665"/>
        <end position="2677"/>
    </location>
</feature>
<protein>
    <recommendedName>
        <fullName evidence="2">Tudor domain-containing protein</fullName>
    </recommendedName>
</protein>
<evidence type="ECO:0000313" key="4">
    <source>
        <dbReference type="Proteomes" id="UP001378592"/>
    </source>
</evidence>
<proteinExistence type="predicted"/>
<feature type="compositionally biased region" description="Basic and acidic residues" evidence="1">
    <location>
        <begin position="732"/>
        <end position="962"/>
    </location>
</feature>
<evidence type="ECO:0000256" key="1">
    <source>
        <dbReference type="SAM" id="MobiDB-lite"/>
    </source>
</evidence>
<dbReference type="PANTHER" id="PTHR22948:SF29">
    <property type="entry name" value="FI02030P-RELATED"/>
    <property type="match status" value="1"/>
</dbReference>
<feature type="domain" description="Tudor" evidence="2">
    <location>
        <begin position="1672"/>
        <end position="1730"/>
    </location>
</feature>
<feature type="compositionally biased region" description="Low complexity" evidence="1">
    <location>
        <begin position="2786"/>
        <end position="2798"/>
    </location>
</feature>
<name>A0AAN9Z3K8_9ORTH</name>
<dbReference type="InterPro" id="IPR035437">
    <property type="entry name" value="SNase_OB-fold_sf"/>
</dbReference>
<dbReference type="Pfam" id="PF00567">
    <property type="entry name" value="TUDOR"/>
    <property type="match status" value="10"/>
</dbReference>
<feature type="domain" description="Tudor" evidence="2">
    <location>
        <begin position="1858"/>
        <end position="1915"/>
    </location>
</feature>
<dbReference type="PROSITE" id="PS50304">
    <property type="entry name" value="TUDOR"/>
    <property type="match status" value="10"/>
</dbReference>
<dbReference type="InterPro" id="IPR050621">
    <property type="entry name" value="Tudor_domain_containing"/>
</dbReference>
<feature type="domain" description="Tudor" evidence="2">
    <location>
        <begin position="2220"/>
        <end position="2278"/>
    </location>
</feature>
<feature type="region of interest" description="Disordered" evidence="1">
    <location>
        <begin position="636"/>
        <end position="974"/>
    </location>
</feature>
<dbReference type="SMART" id="SM00333">
    <property type="entry name" value="TUDOR"/>
    <property type="match status" value="10"/>
</dbReference>
<evidence type="ECO:0000259" key="2">
    <source>
        <dbReference type="PROSITE" id="PS50304"/>
    </source>
</evidence>